<dbReference type="Proteomes" id="UP000265618">
    <property type="component" value="Unassembled WGS sequence"/>
</dbReference>
<protein>
    <submittedName>
        <fullName evidence="5">Endonuclease I</fullName>
    </submittedName>
</protein>
<feature type="signal peptide" evidence="4">
    <location>
        <begin position="1"/>
        <end position="16"/>
    </location>
</feature>
<evidence type="ECO:0000313" key="6">
    <source>
        <dbReference type="Proteomes" id="UP000265618"/>
    </source>
</evidence>
<keyword evidence="1" id="KW-0540">Nuclease</keyword>
<evidence type="ECO:0000256" key="4">
    <source>
        <dbReference type="SAM" id="SignalP"/>
    </source>
</evidence>
<organism evidence="5 6">
    <name type="scientific">Kipferlia bialata</name>
    <dbReference type="NCBI Taxonomy" id="797122"/>
    <lineage>
        <taxon>Eukaryota</taxon>
        <taxon>Metamonada</taxon>
        <taxon>Carpediemonas-like organisms</taxon>
        <taxon>Kipferlia</taxon>
    </lineage>
</organism>
<name>A0A9K3CTK3_9EUKA</name>
<dbReference type="PANTHER" id="PTHR33607">
    <property type="entry name" value="ENDONUCLEASE-1"/>
    <property type="match status" value="1"/>
</dbReference>
<feature type="region of interest" description="Disordered" evidence="3">
    <location>
        <begin position="84"/>
        <end position="105"/>
    </location>
</feature>
<evidence type="ECO:0000256" key="3">
    <source>
        <dbReference type="SAM" id="MobiDB-lite"/>
    </source>
</evidence>
<comment type="caution">
    <text evidence="5">The sequence shown here is derived from an EMBL/GenBank/DDBJ whole genome shotgun (WGS) entry which is preliminary data.</text>
</comment>
<evidence type="ECO:0000256" key="1">
    <source>
        <dbReference type="ARBA" id="ARBA00022722"/>
    </source>
</evidence>
<dbReference type="InterPro" id="IPR007346">
    <property type="entry name" value="Endonuclease-I"/>
</dbReference>
<dbReference type="GO" id="GO:0016787">
    <property type="term" value="F:hydrolase activity"/>
    <property type="evidence" value="ECO:0007669"/>
    <property type="project" value="UniProtKB-KW"/>
</dbReference>
<dbReference type="PANTHER" id="PTHR33607:SF2">
    <property type="entry name" value="ENDONUCLEASE-1"/>
    <property type="match status" value="1"/>
</dbReference>
<feature type="chain" id="PRO_5039889138" evidence="4">
    <location>
        <begin position="17"/>
        <end position="269"/>
    </location>
</feature>
<keyword evidence="6" id="KW-1185">Reference proteome</keyword>
<dbReference type="GO" id="GO:0004519">
    <property type="term" value="F:endonuclease activity"/>
    <property type="evidence" value="ECO:0007669"/>
    <property type="project" value="UniProtKB-KW"/>
</dbReference>
<reference evidence="5 6" key="1">
    <citation type="journal article" date="2018" name="PLoS ONE">
        <title>The draft genome of Kipferlia bialata reveals reductive genome evolution in fornicate parasites.</title>
        <authorList>
            <person name="Tanifuji G."/>
            <person name="Takabayashi S."/>
            <person name="Kume K."/>
            <person name="Takagi M."/>
            <person name="Nakayama T."/>
            <person name="Kamikawa R."/>
            <person name="Inagaki Y."/>
            <person name="Hashimoto T."/>
        </authorList>
    </citation>
    <scope>NUCLEOTIDE SEQUENCE [LARGE SCALE GENOMIC DNA]</scope>
    <source>
        <strain evidence="5">NY0173</strain>
    </source>
</reference>
<dbReference type="OrthoDB" id="2015847at2759"/>
<proteinExistence type="predicted"/>
<evidence type="ECO:0000256" key="2">
    <source>
        <dbReference type="ARBA" id="ARBA00022801"/>
    </source>
</evidence>
<dbReference type="InterPro" id="IPR044925">
    <property type="entry name" value="His-Me_finger_sf"/>
</dbReference>
<gene>
    <name evidence="5" type="ORF">KIPB_003215</name>
</gene>
<dbReference type="EMBL" id="BDIP01000600">
    <property type="protein sequence ID" value="GIQ82130.1"/>
    <property type="molecule type" value="Genomic_DNA"/>
</dbReference>
<keyword evidence="4" id="KW-0732">Signal</keyword>
<accession>A0A9K3CTK3</accession>
<dbReference type="SUPFAM" id="SSF54060">
    <property type="entry name" value="His-Me finger endonucleases"/>
    <property type="match status" value="1"/>
</dbReference>
<sequence>MRLLLGVLAVLAGCLCIYDDLSGAELRSKLYRDTYWRHHETLGYSDARAYMYGAIDNLDDAVYGIYTDLRMPYAYNNYTMSVDTQTEAETEAEREVEPTEPLTGGSINCEHIVPQSFFNKKDPMVSDVHHLRPAESRANSARNHFPFEQIADEDVKQWFYQDVISTAIPPESDIANWSRLRDSQDAWEPRDEARGTIARAVLYFYTMYSQFLDEMDRIGDVNMFIQWNNDHPPSQWDMDRNDRAEFYQGNRNPYVDNPELCERAFEDMI</sequence>
<keyword evidence="2" id="KW-0378">Hydrolase</keyword>
<dbReference type="AlphaFoldDB" id="A0A9K3CTK3"/>
<dbReference type="Pfam" id="PF04231">
    <property type="entry name" value="Endonuclease_1"/>
    <property type="match status" value="1"/>
</dbReference>
<keyword evidence="5" id="KW-0255">Endonuclease</keyword>
<evidence type="ECO:0000313" key="5">
    <source>
        <dbReference type="EMBL" id="GIQ82130.1"/>
    </source>
</evidence>